<name>A0ABD1ZF42_9MARC</name>
<dbReference type="EMBL" id="JBHFFA010000001">
    <property type="protein sequence ID" value="KAL2649983.1"/>
    <property type="molecule type" value="Genomic_DNA"/>
</dbReference>
<reference evidence="2 3" key="1">
    <citation type="submission" date="2024-09" db="EMBL/GenBank/DDBJ databases">
        <title>Chromosome-scale assembly of Riccia fluitans.</title>
        <authorList>
            <person name="Paukszto L."/>
            <person name="Sawicki J."/>
            <person name="Karawczyk K."/>
            <person name="Piernik-Szablinska J."/>
            <person name="Szczecinska M."/>
            <person name="Mazdziarz M."/>
        </authorList>
    </citation>
    <scope>NUCLEOTIDE SEQUENCE [LARGE SCALE GENOMIC DNA]</scope>
    <source>
        <strain evidence="2">Rf_01</strain>
        <tissue evidence="2">Aerial parts of the thallus</tissue>
    </source>
</reference>
<comment type="caution">
    <text evidence="2">The sequence shown here is derived from an EMBL/GenBank/DDBJ whole genome shotgun (WGS) entry which is preliminary data.</text>
</comment>
<dbReference type="Proteomes" id="UP001605036">
    <property type="component" value="Unassembled WGS sequence"/>
</dbReference>
<keyword evidence="3" id="KW-1185">Reference proteome</keyword>
<gene>
    <name evidence="2" type="ORF">R1flu_018111</name>
</gene>
<feature type="compositionally biased region" description="Basic residues" evidence="1">
    <location>
        <begin position="76"/>
        <end position="85"/>
    </location>
</feature>
<feature type="region of interest" description="Disordered" evidence="1">
    <location>
        <begin position="1"/>
        <end position="25"/>
    </location>
</feature>
<protein>
    <submittedName>
        <fullName evidence="2">Uncharacterized protein</fullName>
    </submittedName>
</protein>
<organism evidence="2 3">
    <name type="scientific">Riccia fluitans</name>
    <dbReference type="NCBI Taxonomy" id="41844"/>
    <lineage>
        <taxon>Eukaryota</taxon>
        <taxon>Viridiplantae</taxon>
        <taxon>Streptophyta</taxon>
        <taxon>Embryophyta</taxon>
        <taxon>Marchantiophyta</taxon>
        <taxon>Marchantiopsida</taxon>
        <taxon>Marchantiidae</taxon>
        <taxon>Marchantiales</taxon>
        <taxon>Ricciaceae</taxon>
        <taxon>Riccia</taxon>
    </lineage>
</organism>
<feature type="compositionally biased region" description="Basic and acidic residues" evidence="1">
    <location>
        <begin position="54"/>
        <end position="75"/>
    </location>
</feature>
<evidence type="ECO:0000256" key="1">
    <source>
        <dbReference type="SAM" id="MobiDB-lite"/>
    </source>
</evidence>
<accession>A0ABD1ZF42</accession>
<feature type="region of interest" description="Disordered" evidence="1">
    <location>
        <begin position="39"/>
        <end position="91"/>
    </location>
</feature>
<evidence type="ECO:0000313" key="3">
    <source>
        <dbReference type="Proteomes" id="UP001605036"/>
    </source>
</evidence>
<dbReference type="AlphaFoldDB" id="A0ABD1ZF42"/>
<evidence type="ECO:0000313" key="2">
    <source>
        <dbReference type="EMBL" id="KAL2649983.1"/>
    </source>
</evidence>
<sequence>MEVRIDTEEVPDARPSQEIGPLSRSGFVVNKAEVPIIVEVPNKEGGPSAVAAKVEPDRRGTKQKQDTPKTPTEKPKSRRKQKTTKKPIDPMELSDVLIEAKQEEQTVLLEDSSHLPESHIIKQFGMSLAYGERIVMLVLYILEGN</sequence>
<proteinExistence type="predicted"/>